<organism evidence="1 2">
    <name type="scientific">Vreelandella neptunia</name>
    <dbReference type="NCBI Taxonomy" id="115551"/>
    <lineage>
        <taxon>Bacteria</taxon>
        <taxon>Pseudomonadati</taxon>
        <taxon>Pseudomonadota</taxon>
        <taxon>Gammaproteobacteria</taxon>
        <taxon>Oceanospirillales</taxon>
        <taxon>Halomonadaceae</taxon>
        <taxon>Vreelandella</taxon>
    </lineage>
</organism>
<proteinExistence type="predicted"/>
<dbReference type="EMBL" id="CP140255">
    <property type="protein sequence ID" value="WQH14611.1"/>
    <property type="molecule type" value="Genomic_DNA"/>
</dbReference>
<evidence type="ECO:0000313" key="1">
    <source>
        <dbReference type="EMBL" id="WQH14611.1"/>
    </source>
</evidence>
<protein>
    <submittedName>
        <fullName evidence="1">Uncharacterized protein</fullName>
    </submittedName>
</protein>
<dbReference type="Proteomes" id="UP001324794">
    <property type="component" value="Chromosome"/>
</dbReference>
<gene>
    <name evidence="1" type="ORF">SR894_08745</name>
</gene>
<name>A0ABZ0YR15_9GAMM</name>
<dbReference type="RefSeq" id="WP_223288808.1">
    <property type="nucleotide sequence ID" value="NZ_CP140255.1"/>
</dbReference>
<evidence type="ECO:0000313" key="2">
    <source>
        <dbReference type="Proteomes" id="UP001324794"/>
    </source>
</evidence>
<keyword evidence="2" id="KW-1185">Reference proteome</keyword>
<reference evidence="1 2" key="1">
    <citation type="submission" date="2023-11" db="EMBL/GenBank/DDBJ databases">
        <title>MicrobeMod: A computational toolkit for identifying prokaryotic methylation and restriction-modification with nanopore sequencing.</title>
        <authorList>
            <person name="Crits-Christoph A."/>
            <person name="Kang S.C."/>
            <person name="Lee H."/>
            <person name="Ostrov N."/>
        </authorList>
    </citation>
    <scope>NUCLEOTIDE SEQUENCE [LARGE SCALE GENOMIC DNA]</scope>
    <source>
        <strain evidence="1 2">ATCC BAA-805</strain>
    </source>
</reference>
<accession>A0ABZ0YR15</accession>
<sequence>MTTTYTDRLAKVRIAIDKLIEGSQSWRMGDRQYTRADLSTLYSMEKHYAKLAAKEQAAASGRGGRNRIRYIWM</sequence>